<reference evidence="4" key="2">
    <citation type="submission" date="2021-03" db="EMBL/GenBank/DDBJ databases">
        <authorList>
            <person name="Jaffe A."/>
        </authorList>
    </citation>
    <scope>NUCLEOTIDE SEQUENCE</scope>
    <source>
        <strain evidence="4">RIFCSPLOWO2_01_FULL_58_19</strain>
    </source>
</reference>
<keyword evidence="2" id="KW-0812">Transmembrane</keyword>
<dbReference type="EMBL" id="DUGH01000148">
    <property type="protein sequence ID" value="HIH16979.1"/>
    <property type="molecule type" value="Genomic_DNA"/>
</dbReference>
<feature type="transmembrane region" description="Helical" evidence="2">
    <location>
        <begin position="166"/>
        <end position="186"/>
    </location>
</feature>
<reference evidence="5" key="1">
    <citation type="journal article" date="2020" name="bioRxiv">
        <title>A rank-normalized archaeal taxonomy based on genome phylogeny resolves widespread incomplete and uneven classifications.</title>
        <authorList>
            <person name="Rinke C."/>
            <person name="Chuvochina M."/>
            <person name="Mussig A.J."/>
            <person name="Chaumeil P.-A."/>
            <person name="Waite D.W."/>
            <person name="Whitman W.B."/>
            <person name="Parks D.H."/>
            <person name="Hugenholtz P."/>
        </authorList>
    </citation>
    <scope>NUCLEOTIDE SEQUENCE [LARGE SCALE GENOMIC DNA]</scope>
</reference>
<keyword evidence="2" id="KW-1133">Transmembrane helix</keyword>
<dbReference type="Proteomes" id="UP000678237">
    <property type="component" value="Unassembled WGS sequence"/>
</dbReference>
<comment type="caution">
    <text evidence="3">The sequence shown here is derived from an EMBL/GenBank/DDBJ whole genome shotgun (WGS) entry which is preliminary data.</text>
</comment>
<protein>
    <submittedName>
        <fullName evidence="3">DUF2207 domain-containing protein</fullName>
    </submittedName>
</protein>
<feature type="transmembrane region" description="Helical" evidence="2">
    <location>
        <begin position="198"/>
        <end position="218"/>
    </location>
</feature>
<dbReference type="AlphaFoldDB" id="A0A7J4JK62"/>
<gene>
    <name evidence="3" type="ORF">HA252_06250</name>
    <name evidence="4" type="ORF">J4203_01700</name>
</gene>
<feature type="coiled-coil region" evidence="1">
    <location>
        <begin position="127"/>
        <end position="158"/>
    </location>
</feature>
<keyword evidence="2" id="KW-0472">Membrane</keyword>
<proteinExistence type="predicted"/>
<organism evidence="3 5">
    <name type="scientific">Candidatus Iainarchaeum sp</name>
    <dbReference type="NCBI Taxonomy" id="3101447"/>
    <lineage>
        <taxon>Archaea</taxon>
        <taxon>Candidatus Iainarchaeota</taxon>
        <taxon>Candidatus Iainarchaeia</taxon>
        <taxon>Candidatus Iainarchaeales</taxon>
        <taxon>Candidatus Iainarchaeaceae</taxon>
        <taxon>Candidatus Iainarchaeum</taxon>
    </lineage>
</organism>
<evidence type="ECO:0000313" key="4">
    <source>
        <dbReference type="EMBL" id="MBS3062563.1"/>
    </source>
</evidence>
<keyword evidence="1" id="KW-0175">Coiled coil</keyword>
<dbReference type="Proteomes" id="UP000564964">
    <property type="component" value="Unassembled WGS sequence"/>
</dbReference>
<reference evidence="4" key="3">
    <citation type="submission" date="2021-05" db="EMBL/GenBank/DDBJ databases">
        <title>Protein family content uncovers lineage relationships and bacterial pathway maintenance mechanisms in DPANN archaea.</title>
        <authorList>
            <person name="Castelle C.J."/>
            <person name="Meheust R."/>
            <person name="Jaffe A.L."/>
            <person name="Seitz K."/>
            <person name="Gong X."/>
            <person name="Baker B.J."/>
            <person name="Banfield J.F."/>
        </authorList>
    </citation>
    <scope>NUCLEOTIDE SEQUENCE</scope>
    <source>
        <strain evidence="4">RIFCSPLOWO2_01_FULL_58_19</strain>
    </source>
</reference>
<accession>A0A7J4JK62</accession>
<sequence>MPEPKTEASIIDVIRQMVAAGESEEKILQTLKDLGVEPAKAQRLLLLGQADTFTLLRGEINKIVTEYVEKEKPRMVGFIEEEAVKAGEKARREVTKAAKEDLDRYEKDITGQSKTFQEQINETVASMAELNTRVREKLNELGEQLRQAQLDLEEMKLRGVGGRNRIISLGLVLVGLAFFAYDFYLFSTQFGAVLTIDSMIVAIVVGLIGITCLFVATLV</sequence>
<evidence type="ECO:0000256" key="2">
    <source>
        <dbReference type="SAM" id="Phobius"/>
    </source>
</evidence>
<name>A0A7J4JK62_9ARCH</name>
<evidence type="ECO:0000313" key="5">
    <source>
        <dbReference type="Proteomes" id="UP000564964"/>
    </source>
</evidence>
<dbReference type="EMBL" id="JAGVWE010000002">
    <property type="protein sequence ID" value="MBS3062563.1"/>
    <property type="molecule type" value="Genomic_DNA"/>
</dbReference>
<evidence type="ECO:0000313" key="3">
    <source>
        <dbReference type="EMBL" id="HIH16979.1"/>
    </source>
</evidence>
<evidence type="ECO:0000256" key="1">
    <source>
        <dbReference type="SAM" id="Coils"/>
    </source>
</evidence>